<keyword evidence="2" id="KW-0325">Glycoprotein</keyword>
<dbReference type="SUPFAM" id="SSF51971">
    <property type="entry name" value="Nucleotide-binding domain"/>
    <property type="match status" value="1"/>
</dbReference>
<evidence type="ECO:0000259" key="3">
    <source>
        <dbReference type="Pfam" id="PF00149"/>
    </source>
</evidence>
<feature type="domain" description="Calcineurin-like phosphoesterase" evidence="3">
    <location>
        <begin position="466"/>
        <end position="732"/>
    </location>
</feature>
<dbReference type="Pfam" id="PF01266">
    <property type="entry name" value="DAO"/>
    <property type="match status" value="1"/>
</dbReference>
<dbReference type="Gene3D" id="3.30.9.10">
    <property type="entry name" value="D-Amino Acid Oxidase, subunit A, domain 2"/>
    <property type="match status" value="1"/>
</dbReference>
<reference evidence="5 6" key="1">
    <citation type="journal article" date="2016" name="Proc. Natl. Acad. Sci. U.S.A.">
        <title>Comparative genomics of biotechnologically important yeasts.</title>
        <authorList>
            <person name="Riley R."/>
            <person name="Haridas S."/>
            <person name="Wolfe K.H."/>
            <person name="Lopes M.R."/>
            <person name="Hittinger C.T."/>
            <person name="Goeker M."/>
            <person name="Salamov A.A."/>
            <person name="Wisecaver J.H."/>
            <person name="Long T.M."/>
            <person name="Calvey C.H."/>
            <person name="Aerts A.L."/>
            <person name="Barry K.W."/>
            <person name="Choi C."/>
            <person name="Clum A."/>
            <person name="Coughlan A.Y."/>
            <person name="Deshpande S."/>
            <person name="Douglass A.P."/>
            <person name="Hanson S.J."/>
            <person name="Klenk H.-P."/>
            <person name="LaButti K.M."/>
            <person name="Lapidus A."/>
            <person name="Lindquist E.A."/>
            <person name="Lipzen A.M."/>
            <person name="Meier-Kolthoff J.P."/>
            <person name="Ohm R.A."/>
            <person name="Otillar R.P."/>
            <person name="Pangilinan J.L."/>
            <person name="Peng Y."/>
            <person name="Rokas A."/>
            <person name="Rosa C.A."/>
            <person name="Scheuner C."/>
            <person name="Sibirny A.A."/>
            <person name="Slot J.C."/>
            <person name="Stielow J.B."/>
            <person name="Sun H."/>
            <person name="Kurtzman C.P."/>
            <person name="Blackwell M."/>
            <person name="Grigoriev I.V."/>
            <person name="Jeffries T.W."/>
        </authorList>
    </citation>
    <scope>NUCLEOTIDE SEQUENCE [LARGE SCALE GENOMIC DNA]</scope>
    <source>
        <strain evidence="5 6">NRRL Y-2026</strain>
    </source>
</reference>
<dbReference type="RefSeq" id="XP_019020315.1">
    <property type="nucleotide sequence ID" value="XM_019165121.1"/>
</dbReference>
<dbReference type="STRING" id="763406.A0A1E3NT04"/>
<dbReference type="PANTHER" id="PTHR10340">
    <property type="entry name" value="SPHINGOMYELIN PHOSPHODIESTERASE"/>
    <property type="match status" value="1"/>
</dbReference>
<dbReference type="CDD" id="cd00842">
    <property type="entry name" value="MPP_ASMase"/>
    <property type="match status" value="1"/>
</dbReference>
<evidence type="ECO:0000313" key="5">
    <source>
        <dbReference type="EMBL" id="ODQ49202.1"/>
    </source>
</evidence>
<evidence type="ECO:0000256" key="1">
    <source>
        <dbReference type="ARBA" id="ARBA00022801"/>
    </source>
</evidence>
<proteinExistence type="predicted"/>
<dbReference type="InterPro" id="IPR006076">
    <property type="entry name" value="FAD-dep_OxRdtase"/>
</dbReference>
<organism evidence="5 6">
    <name type="scientific">Pichia membranifaciens NRRL Y-2026</name>
    <dbReference type="NCBI Taxonomy" id="763406"/>
    <lineage>
        <taxon>Eukaryota</taxon>
        <taxon>Fungi</taxon>
        <taxon>Dikarya</taxon>
        <taxon>Ascomycota</taxon>
        <taxon>Saccharomycotina</taxon>
        <taxon>Pichiomycetes</taxon>
        <taxon>Pichiales</taxon>
        <taxon>Pichiaceae</taxon>
        <taxon>Pichia</taxon>
    </lineage>
</organism>
<dbReference type="GO" id="GO:0000324">
    <property type="term" value="C:fungal-type vacuole"/>
    <property type="evidence" value="ECO:0007669"/>
    <property type="project" value="TreeGrafter"/>
</dbReference>
<evidence type="ECO:0000256" key="2">
    <source>
        <dbReference type="ARBA" id="ARBA00023180"/>
    </source>
</evidence>
<name>A0A1E3NT04_9ASCO</name>
<accession>A0A1E3NT04</accession>
<dbReference type="SUPFAM" id="SSF56300">
    <property type="entry name" value="Metallo-dependent phosphatases"/>
    <property type="match status" value="1"/>
</dbReference>
<dbReference type="PANTHER" id="PTHR10340:SF55">
    <property type="entry name" value="ENDOPOLYPHOSPHATASE"/>
    <property type="match status" value="1"/>
</dbReference>
<dbReference type="GO" id="GO:0004309">
    <property type="term" value="F:exopolyphosphatase activity"/>
    <property type="evidence" value="ECO:0007669"/>
    <property type="project" value="TreeGrafter"/>
</dbReference>
<dbReference type="GO" id="GO:0008081">
    <property type="term" value="F:phosphoric diester hydrolase activity"/>
    <property type="evidence" value="ECO:0007669"/>
    <property type="project" value="TreeGrafter"/>
</dbReference>
<keyword evidence="1" id="KW-0378">Hydrolase</keyword>
<keyword evidence="6" id="KW-1185">Reference proteome</keyword>
<dbReference type="GO" id="GO:0006798">
    <property type="term" value="P:polyphosphate catabolic process"/>
    <property type="evidence" value="ECO:0007669"/>
    <property type="project" value="TreeGrafter"/>
</dbReference>
<dbReference type="Proteomes" id="UP000094455">
    <property type="component" value="Unassembled WGS sequence"/>
</dbReference>
<sequence length="1096" mass="123496">MAKKQVLVVGAGVVGLTTALELHDRLGDSVDVSLVAKDLPGDSAVFYTSPKAGAHWVSTNAKEHKDWALATYRKLRQLAAVPQAFVQAYPLYYGDIVPAGHTPPRFDEPWYKDAVDGYRYLGTDPRFPDVQNLFVFTSYTISTTLYLVYLLSELRRRGVAVRRQTLSSLEEALRTPLPSAAGSAGATADLVVNCTGLQYNFLADGGDPQLIPVRGHVLLVENNLPYQVTFEQPYLPADAKPGEFLMLFPRPEGGAILGGIYDRNFLEYDTAVDPAYVARLVAKAQRHLPDLVASTAGAVKIARHVVGFRPERQGGARIGQDPAEPRIVHNYGNGNSGFIESWGCAANTQTQERLARGLRGLVGPQCTRRPMQNVACKTLALGALLLVAALYTLHAVVPGNQEYEAYGGWWRRSPPGTQARGSVRAIADTDDTARLLRSMHLTPNHSVEILATDANGFTSARVVHGRFLHITDMHPDELNVIGAAIRKQCHKKMKNVVSNMDVSHKYGDPMSGCDSPLDLYSSTLEWLRTNVKDHIDFVIWTGDNIRHDNDRAHPRTEAEIFDMNERVVADFIDTFMDDGEEEETVFDRRVKIVPSLGNNDVYPHNLFAPGPTLQTRELYKIWRDFIPTEQMHTFDRGAYFLREVIPGKLVVLSINTLYWFQSNPLNDNCDSRKQPGYKLFLWLGATLKECRRRGLKVWLSGHVPPIPKNIHHSCYAKISVWMHEYRDLIIGGVWGHMNIDHWVPMDSVKAWKSIKKRLLAAGAWDESNHFPFIDYDQMEELVGAMDDESDTDDDFETVEDLYRSLGYDIDDESSDPLHTFSDRYMGAPNGKVTYLENLRDSMYAKLKGKKKGGDFSERYSIAHISSSVIPTYNPGLRIWEYNITEFNSLDNSESEAQGSQTLAGKLSSYLNTSAKNTTFHYGDWSYFFQQLENLLDDEEQIEKLITELESSPDKMNSSEYLQMKAPSKDKTIPNIMPASLPLGPAYIPQALSPERYVQYYVDLNEVNYQKKDIDSWKFNYKLHYSTDDKFESRGLLVKDWVNFGRKLAKTAPVKGKETEKLGDSETQLKGEKLWKNYVDRAFISSGYQELPDAVGK</sequence>
<evidence type="ECO:0000259" key="4">
    <source>
        <dbReference type="Pfam" id="PF01266"/>
    </source>
</evidence>
<dbReference type="SUPFAM" id="SSF54373">
    <property type="entry name" value="FAD-linked reductases, C-terminal domain"/>
    <property type="match status" value="1"/>
</dbReference>
<dbReference type="Pfam" id="PF00149">
    <property type="entry name" value="Metallophos"/>
    <property type="match status" value="1"/>
</dbReference>
<feature type="domain" description="FAD dependent oxidoreductase" evidence="4">
    <location>
        <begin position="6"/>
        <end position="345"/>
    </location>
</feature>
<dbReference type="InterPro" id="IPR004843">
    <property type="entry name" value="Calcineurin-like_PHP"/>
</dbReference>
<dbReference type="GO" id="GO:0000298">
    <property type="term" value="F:endopolyphosphatase activity"/>
    <property type="evidence" value="ECO:0007669"/>
    <property type="project" value="TreeGrafter"/>
</dbReference>
<dbReference type="OrthoDB" id="348678at2759"/>
<dbReference type="AlphaFoldDB" id="A0A1E3NT04"/>
<dbReference type="EMBL" id="KV454001">
    <property type="protein sequence ID" value="ODQ49202.1"/>
    <property type="molecule type" value="Genomic_DNA"/>
</dbReference>
<evidence type="ECO:0000313" key="6">
    <source>
        <dbReference type="Proteomes" id="UP000094455"/>
    </source>
</evidence>
<gene>
    <name evidence="5" type="ORF">PICMEDRAFT_9682</name>
</gene>
<protein>
    <submittedName>
        <fullName evidence="5">Uncharacterized protein</fullName>
    </submittedName>
</protein>
<dbReference type="InterPro" id="IPR041805">
    <property type="entry name" value="ASMase/PPN1_MPP"/>
</dbReference>
<dbReference type="InterPro" id="IPR029052">
    <property type="entry name" value="Metallo-depent_PP-like"/>
</dbReference>
<dbReference type="GeneID" id="30181808"/>
<dbReference type="Gene3D" id="3.40.50.720">
    <property type="entry name" value="NAD(P)-binding Rossmann-like Domain"/>
    <property type="match status" value="1"/>
</dbReference>